<evidence type="ECO:0000313" key="2">
    <source>
        <dbReference type="Proteomes" id="UP000299102"/>
    </source>
</evidence>
<reference evidence="1 2" key="1">
    <citation type="journal article" date="2019" name="Commun. Biol.">
        <title>The bagworm genome reveals a unique fibroin gene that provides high tensile strength.</title>
        <authorList>
            <person name="Kono N."/>
            <person name="Nakamura H."/>
            <person name="Ohtoshi R."/>
            <person name="Tomita M."/>
            <person name="Numata K."/>
            <person name="Arakawa K."/>
        </authorList>
    </citation>
    <scope>NUCLEOTIDE SEQUENCE [LARGE SCALE GENOMIC DNA]</scope>
</reference>
<protein>
    <recommendedName>
        <fullName evidence="3">DUF4817 domain-containing protein</fullName>
    </recommendedName>
</protein>
<dbReference type="EMBL" id="BGZK01001121">
    <property type="protein sequence ID" value="GBP71790.1"/>
    <property type="molecule type" value="Genomic_DNA"/>
</dbReference>
<organism evidence="1 2">
    <name type="scientific">Eumeta variegata</name>
    <name type="common">Bagworm moth</name>
    <name type="synonym">Eumeta japonica</name>
    <dbReference type="NCBI Taxonomy" id="151549"/>
    <lineage>
        <taxon>Eukaryota</taxon>
        <taxon>Metazoa</taxon>
        <taxon>Ecdysozoa</taxon>
        <taxon>Arthropoda</taxon>
        <taxon>Hexapoda</taxon>
        <taxon>Insecta</taxon>
        <taxon>Pterygota</taxon>
        <taxon>Neoptera</taxon>
        <taxon>Endopterygota</taxon>
        <taxon>Lepidoptera</taxon>
        <taxon>Glossata</taxon>
        <taxon>Ditrysia</taxon>
        <taxon>Tineoidea</taxon>
        <taxon>Psychidae</taxon>
        <taxon>Oiketicinae</taxon>
        <taxon>Eumeta</taxon>
    </lineage>
</organism>
<dbReference type="AlphaFoldDB" id="A0A4C1Y8H8"/>
<dbReference type="OrthoDB" id="8356097at2759"/>
<sequence>MKKKSLKDLNYRRKKKNHLVGGNGRPKFRTLKAYTQGHEEDCYSYDRTISLRPLPIRTGQRRVVAVRTYSGREYAEMILIYRESARNVTRAFAMYRVHYGVESSSHNARRDGATPHSIVEVQTWLNDMFVNKWIGRYGPRRWPTRSPD</sequence>
<accession>A0A4C1Y8H8</accession>
<keyword evidence="2" id="KW-1185">Reference proteome</keyword>
<dbReference type="Proteomes" id="UP000299102">
    <property type="component" value="Unassembled WGS sequence"/>
</dbReference>
<evidence type="ECO:0000313" key="1">
    <source>
        <dbReference type="EMBL" id="GBP71790.1"/>
    </source>
</evidence>
<evidence type="ECO:0008006" key="3">
    <source>
        <dbReference type="Google" id="ProtNLM"/>
    </source>
</evidence>
<comment type="caution">
    <text evidence="1">The sequence shown here is derived from an EMBL/GenBank/DDBJ whole genome shotgun (WGS) entry which is preliminary data.</text>
</comment>
<name>A0A4C1Y8H8_EUMVA</name>
<proteinExistence type="predicted"/>
<gene>
    <name evidence="1" type="ORF">EVAR_55989_1</name>
</gene>